<evidence type="ECO:0008006" key="3">
    <source>
        <dbReference type="Google" id="ProtNLM"/>
    </source>
</evidence>
<dbReference type="AlphaFoldDB" id="A0A2S8GRG0"/>
<gene>
    <name evidence="1" type="ORF">C5Y93_05850</name>
</gene>
<comment type="caution">
    <text evidence="1">The sequence shown here is derived from an EMBL/GenBank/DDBJ whole genome shotgun (WGS) entry which is preliminary data.</text>
</comment>
<dbReference type="EMBL" id="PUHZ01000006">
    <property type="protein sequence ID" value="PQO47017.1"/>
    <property type="molecule type" value="Genomic_DNA"/>
</dbReference>
<evidence type="ECO:0000313" key="1">
    <source>
        <dbReference type="EMBL" id="PQO47017.1"/>
    </source>
</evidence>
<proteinExistence type="predicted"/>
<evidence type="ECO:0000313" key="2">
    <source>
        <dbReference type="Proteomes" id="UP000237819"/>
    </source>
</evidence>
<reference evidence="1 2" key="1">
    <citation type="submission" date="2018-02" db="EMBL/GenBank/DDBJ databases">
        <title>Comparative genomes isolates from brazilian mangrove.</title>
        <authorList>
            <person name="Araujo J.E."/>
            <person name="Taketani R.G."/>
            <person name="Silva M.C.P."/>
            <person name="Loureco M.V."/>
            <person name="Andreote F.D."/>
        </authorList>
    </citation>
    <scope>NUCLEOTIDE SEQUENCE [LARGE SCALE GENOMIC DNA]</scope>
    <source>
        <strain evidence="1 2">Nap-Phe MGV</strain>
    </source>
</reference>
<name>A0A2S8GRG0_9BACT</name>
<accession>A0A2S8GRG0</accession>
<dbReference type="Proteomes" id="UP000237819">
    <property type="component" value="Unassembled WGS sequence"/>
</dbReference>
<sequence length="292" mass="33512">MPSPATSQLPRPKSWDEFEDICADILIRVWGDPYLERNGRSGQGQNGVDCYGLPKHLGNPTSKKYAAAQCKRTDELGIKTIRKEVKEAESFKPKLTEYVVMTTTPRDASLQEDVRCETWPFETVHVMFWEDISLKLSGFEDLLQKHYPGWMKKTTTEEQVLNRILSSTSDDFNYDDGIGQFFHKSDVNLRIVFDRSEAIEQEFHEPWVTNFSNPEAWRQPVYIYYGETRVKEVYCVYVDGARHIIPIPKSPTELEISPFAYHLGTIINKLHDATGYGFDYALGRAGISIGRP</sequence>
<protein>
    <recommendedName>
        <fullName evidence="3">Restriction endonuclease type IV Mrr domain-containing protein</fullName>
    </recommendedName>
</protein>
<organism evidence="1 2">
    <name type="scientific">Blastopirellula marina</name>
    <dbReference type="NCBI Taxonomy" id="124"/>
    <lineage>
        <taxon>Bacteria</taxon>
        <taxon>Pseudomonadati</taxon>
        <taxon>Planctomycetota</taxon>
        <taxon>Planctomycetia</taxon>
        <taxon>Pirellulales</taxon>
        <taxon>Pirellulaceae</taxon>
        <taxon>Blastopirellula</taxon>
    </lineage>
</organism>